<dbReference type="PROSITE" id="PS00165">
    <property type="entry name" value="DEHYDRATASE_SER_THR"/>
    <property type="match status" value="1"/>
</dbReference>
<dbReference type="Proteomes" id="UP001347796">
    <property type="component" value="Unassembled WGS sequence"/>
</dbReference>
<dbReference type="GO" id="GO:0004794">
    <property type="term" value="F:threonine deaminase activity"/>
    <property type="evidence" value="ECO:0007669"/>
    <property type="project" value="TreeGrafter"/>
</dbReference>
<evidence type="ECO:0000259" key="8">
    <source>
        <dbReference type="Pfam" id="PF00291"/>
    </source>
</evidence>
<evidence type="ECO:0000256" key="5">
    <source>
        <dbReference type="ARBA" id="ARBA00041766"/>
    </source>
</evidence>
<dbReference type="GO" id="GO:0003941">
    <property type="term" value="F:L-serine ammonia-lyase activity"/>
    <property type="evidence" value="ECO:0007669"/>
    <property type="project" value="UniProtKB-EC"/>
</dbReference>
<dbReference type="GO" id="GO:0006565">
    <property type="term" value="P:L-serine catabolic process"/>
    <property type="evidence" value="ECO:0007669"/>
    <property type="project" value="TreeGrafter"/>
</dbReference>
<evidence type="ECO:0000256" key="3">
    <source>
        <dbReference type="ARBA" id="ARBA00022898"/>
    </source>
</evidence>
<dbReference type="PANTHER" id="PTHR48078:SF14">
    <property type="entry name" value="L-SERINE AMMONIA-LYASE"/>
    <property type="match status" value="1"/>
</dbReference>
<dbReference type="InterPro" id="IPR050147">
    <property type="entry name" value="Ser/Thr_Dehydratase"/>
</dbReference>
<evidence type="ECO:0000313" key="10">
    <source>
        <dbReference type="Proteomes" id="UP001347796"/>
    </source>
</evidence>
<proteinExistence type="predicted"/>
<comment type="caution">
    <text evidence="9">The sequence shown here is derived from an EMBL/GenBank/DDBJ whole genome shotgun (WGS) entry which is preliminary data.</text>
</comment>
<evidence type="ECO:0000256" key="2">
    <source>
        <dbReference type="ARBA" id="ARBA00012093"/>
    </source>
</evidence>
<dbReference type="AlphaFoldDB" id="A0AAN8PX55"/>
<dbReference type="SUPFAM" id="SSF53686">
    <property type="entry name" value="Tryptophan synthase beta subunit-like PLP-dependent enzymes"/>
    <property type="match status" value="1"/>
</dbReference>
<keyword evidence="3" id="KW-0663">Pyridoxal phosphate</keyword>
<gene>
    <name evidence="9" type="ORF">SNE40_006297</name>
</gene>
<evidence type="ECO:0000256" key="4">
    <source>
        <dbReference type="ARBA" id="ARBA00023239"/>
    </source>
</evidence>
<dbReference type="EC" id="4.3.1.17" evidence="2"/>
<dbReference type="Gene3D" id="3.40.50.1100">
    <property type="match status" value="2"/>
</dbReference>
<evidence type="ECO:0000313" key="9">
    <source>
        <dbReference type="EMBL" id="KAK6187048.1"/>
    </source>
</evidence>
<reference evidence="9 10" key="1">
    <citation type="submission" date="2024-01" db="EMBL/GenBank/DDBJ databases">
        <title>The genome of the rayed Mediterranean limpet Patella caerulea (Linnaeus, 1758).</title>
        <authorList>
            <person name="Anh-Thu Weber A."/>
            <person name="Halstead-Nussloch G."/>
        </authorList>
    </citation>
    <scope>NUCLEOTIDE SEQUENCE [LARGE SCALE GENOMIC DNA]</scope>
    <source>
        <strain evidence="9">AATW-2023a</strain>
        <tissue evidence="9">Whole specimen</tissue>
    </source>
</reference>
<dbReference type="GO" id="GO:0006567">
    <property type="term" value="P:L-threonine catabolic process"/>
    <property type="evidence" value="ECO:0007669"/>
    <property type="project" value="TreeGrafter"/>
</dbReference>
<keyword evidence="4" id="KW-0456">Lyase</keyword>
<evidence type="ECO:0000256" key="1">
    <source>
        <dbReference type="ARBA" id="ARBA00001933"/>
    </source>
</evidence>
<comment type="catalytic activity">
    <reaction evidence="7">
        <text>L-serine = pyruvate + NH4(+)</text>
        <dbReference type="Rhea" id="RHEA:19169"/>
        <dbReference type="ChEBI" id="CHEBI:15361"/>
        <dbReference type="ChEBI" id="CHEBI:28938"/>
        <dbReference type="ChEBI" id="CHEBI:33384"/>
        <dbReference type="EC" id="4.3.1.17"/>
    </reaction>
</comment>
<dbReference type="GO" id="GO:0009097">
    <property type="term" value="P:isoleucine biosynthetic process"/>
    <property type="evidence" value="ECO:0007669"/>
    <property type="project" value="TreeGrafter"/>
</dbReference>
<dbReference type="InterPro" id="IPR001926">
    <property type="entry name" value="TrpB-like_PALP"/>
</dbReference>
<dbReference type="InterPro" id="IPR036052">
    <property type="entry name" value="TrpB-like_PALP_sf"/>
</dbReference>
<dbReference type="PANTHER" id="PTHR48078">
    <property type="entry name" value="THREONINE DEHYDRATASE, MITOCHONDRIAL-RELATED"/>
    <property type="match status" value="1"/>
</dbReference>
<protein>
    <recommendedName>
        <fullName evidence="2">L-serine ammonia-lyase</fullName>
        <ecNumber evidence="2">4.3.1.17</ecNumber>
    </recommendedName>
    <alternativeName>
        <fullName evidence="5">L-serine deaminase</fullName>
    </alternativeName>
    <alternativeName>
        <fullName evidence="6">L-threonine dehydratase</fullName>
    </alternativeName>
</protein>
<dbReference type="GO" id="GO:0030170">
    <property type="term" value="F:pyridoxal phosphate binding"/>
    <property type="evidence" value="ECO:0007669"/>
    <property type="project" value="InterPro"/>
</dbReference>
<dbReference type="EMBL" id="JAZGQO010000005">
    <property type="protein sequence ID" value="KAK6187048.1"/>
    <property type="molecule type" value="Genomic_DNA"/>
</dbReference>
<dbReference type="Pfam" id="PF00291">
    <property type="entry name" value="PALP"/>
    <property type="match status" value="1"/>
</dbReference>
<accession>A0AAN8PX55</accession>
<feature type="domain" description="Tryptophan synthase beta chain-like PALP" evidence="8">
    <location>
        <begin position="25"/>
        <end position="314"/>
    </location>
</feature>
<name>A0AAN8PX55_PATCE</name>
<evidence type="ECO:0000256" key="6">
    <source>
        <dbReference type="ARBA" id="ARBA00042605"/>
    </source>
</evidence>
<keyword evidence="10" id="KW-1185">Reference proteome</keyword>
<evidence type="ECO:0000256" key="7">
    <source>
        <dbReference type="ARBA" id="ARBA00049406"/>
    </source>
</evidence>
<organism evidence="9 10">
    <name type="scientific">Patella caerulea</name>
    <name type="common">Rayed Mediterranean limpet</name>
    <dbReference type="NCBI Taxonomy" id="87958"/>
    <lineage>
        <taxon>Eukaryota</taxon>
        <taxon>Metazoa</taxon>
        <taxon>Spiralia</taxon>
        <taxon>Lophotrochozoa</taxon>
        <taxon>Mollusca</taxon>
        <taxon>Gastropoda</taxon>
        <taxon>Patellogastropoda</taxon>
        <taxon>Patelloidea</taxon>
        <taxon>Patellidae</taxon>
        <taxon>Patella</taxon>
    </lineage>
</organism>
<dbReference type="InterPro" id="IPR000634">
    <property type="entry name" value="Ser/Thr_deHydtase_PyrdxlP-BS"/>
</dbReference>
<sequence>MEAQATYLTIEDISSAKTEIMKSEMVGETPLLSHVQYLFQDVAASGVDLYLKLESMQNTGSFKIRGVVNQISKLIQRNRETKLITMSAGNYGRAFAYFLHQKGLTGLCIMPDSAQQSKVEIIKGYGITVEQVPVSELQPTVDKYVREQGFHFCHSFDDRDLIAGYGSIGLEILDKVPDLDILVICCGGGGLSSGISAAVRAKLGTACRIYAVEPEGSPTMYESFKSNKAVSIPTVKSVATGLSPPYAGKMNFAYCRKFVDKVILVTDAEILDTMKKLFHAGLVVEPSGCAAMAALLSNKIPDVRDKKVAIIVSGGNISVDELKDLIS</sequence>
<comment type="cofactor">
    <cofactor evidence="1">
        <name>pyridoxal 5'-phosphate</name>
        <dbReference type="ChEBI" id="CHEBI:597326"/>
    </cofactor>
</comment>